<gene>
    <name evidence="2" type="ORF">GHT06_006666</name>
    <name evidence="1" type="ORF">GHT06_007100</name>
</gene>
<keyword evidence="3" id="KW-1185">Reference proteome</keyword>
<name>A0AAD5KU74_9CRUS</name>
<reference evidence="2" key="1">
    <citation type="submission" date="2022-05" db="EMBL/GenBank/DDBJ databases">
        <title>A multi-omics perspective on studying reproductive biology in Daphnia sinensis.</title>
        <authorList>
            <person name="Jia J."/>
        </authorList>
    </citation>
    <scope>NUCLEOTIDE SEQUENCE</scope>
    <source>
        <strain evidence="2">WSL</strain>
    </source>
</reference>
<sequence length="239" mass="26214">MTSIGRMGYSDSDATDGLGFIYKNNSLLYEASLMIGASTTQVSNNTRNDSGAADQHFAKKIRVYKEDDADVAFTGISEFDDSLSPKPINITVKNTVRAYSNSPDDKYVITEYELKNKSFNALSGIYLGLFTDWDVDKNGNDIALYDVFNRLGYVTSKFGGTSYAGVKLLTTTGIPIFNPMSYEIVGDPLEDRNGFSISEKFLSLTSGIKSTSLGENAPNGYDVMFVSGTDLLIFLQMVR</sequence>
<organism evidence="2 3">
    <name type="scientific">Daphnia sinensis</name>
    <dbReference type="NCBI Taxonomy" id="1820382"/>
    <lineage>
        <taxon>Eukaryota</taxon>
        <taxon>Metazoa</taxon>
        <taxon>Ecdysozoa</taxon>
        <taxon>Arthropoda</taxon>
        <taxon>Crustacea</taxon>
        <taxon>Branchiopoda</taxon>
        <taxon>Diplostraca</taxon>
        <taxon>Cladocera</taxon>
        <taxon>Anomopoda</taxon>
        <taxon>Daphniidae</taxon>
        <taxon>Daphnia</taxon>
        <taxon>Daphnia similis group</taxon>
    </lineage>
</organism>
<evidence type="ECO:0000313" key="2">
    <source>
        <dbReference type="EMBL" id="KAI9549833.1"/>
    </source>
</evidence>
<dbReference type="EMBL" id="WJBH02000368">
    <property type="protein sequence ID" value="KAI9549134.1"/>
    <property type="molecule type" value="Genomic_DNA"/>
</dbReference>
<evidence type="ECO:0000313" key="3">
    <source>
        <dbReference type="Proteomes" id="UP000820818"/>
    </source>
</evidence>
<proteinExistence type="predicted"/>
<evidence type="ECO:0000313" key="1">
    <source>
        <dbReference type="EMBL" id="KAI9549134.1"/>
    </source>
</evidence>
<protein>
    <submittedName>
        <fullName evidence="2">Uncharacterized protein</fullName>
    </submittedName>
</protein>
<dbReference type="AlphaFoldDB" id="A0AAD5KU74"/>
<dbReference type="Proteomes" id="UP000820818">
    <property type="component" value="Unassembled WGS sequence"/>
</dbReference>
<comment type="caution">
    <text evidence="2">The sequence shown here is derived from an EMBL/GenBank/DDBJ whole genome shotgun (WGS) entry which is preliminary data.</text>
</comment>
<dbReference type="EMBL" id="WJBH02000259">
    <property type="protein sequence ID" value="KAI9549833.1"/>
    <property type="molecule type" value="Genomic_DNA"/>
</dbReference>
<accession>A0AAD5KU74</accession>